<feature type="region of interest" description="Disordered" evidence="1">
    <location>
        <begin position="1"/>
        <end position="53"/>
    </location>
</feature>
<evidence type="ECO:0000313" key="3">
    <source>
        <dbReference type="Proteomes" id="UP000886998"/>
    </source>
</evidence>
<feature type="compositionally biased region" description="Basic residues" evidence="1">
    <location>
        <begin position="87"/>
        <end position="97"/>
    </location>
</feature>
<protein>
    <submittedName>
        <fullName evidence="2">Uncharacterized protein</fullName>
    </submittedName>
</protein>
<sequence length="148" mass="16276">MDKRMTCNKNRNRIAPTANDKVKYPGDLPDAPIGPQFSTLPPPGIGPPTSGWWGAAPHRVNVTAAPGWRSDQSTGRPLLDHPIPGWKKGKGCHHSPHRTVFSRGESSVPLHTNRKPKKRENKCVIITINTSAGSLFLYCRMGFRGVSF</sequence>
<comment type="caution">
    <text evidence="2">The sequence shown here is derived from an EMBL/GenBank/DDBJ whole genome shotgun (WGS) entry which is preliminary data.</text>
</comment>
<proteinExistence type="predicted"/>
<keyword evidence="3" id="KW-1185">Reference proteome</keyword>
<reference evidence="2" key="1">
    <citation type="submission" date="2020-08" db="EMBL/GenBank/DDBJ databases">
        <title>Multicomponent nature underlies the extraordinary mechanical properties of spider dragline silk.</title>
        <authorList>
            <person name="Kono N."/>
            <person name="Nakamura H."/>
            <person name="Mori M."/>
            <person name="Yoshida Y."/>
            <person name="Ohtoshi R."/>
            <person name="Malay A.D."/>
            <person name="Moran D.A.P."/>
            <person name="Tomita M."/>
            <person name="Numata K."/>
            <person name="Arakawa K."/>
        </authorList>
    </citation>
    <scope>NUCLEOTIDE SEQUENCE</scope>
</reference>
<gene>
    <name evidence="2" type="ORF">TNIN_210631</name>
</gene>
<dbReference type="Proteomes" id="UP000886998">
    <property type="component" value="Unassembled WGS sequence"/>
</dbReference>
<evidence type="ECO:0000313" key="2">
    <source>
        <dbReference type="EMBL" id="GFY53474.1"/>
    </source>
</evidence>
<accession>A0A8X6XJB9</accession>
<dbReference type="EMBL" id="BMAV01009288">
    <property type="protein sequence ID" value="GFY53474.1"/>
    <property type="molecule type" value="Genomic_DNA"/>
</dbReference>
<name>A0A8X6XJB9_9ARAC</name>
<evidence type="ECO:0000256" key="1">
    <source>
        <dbReference type="SAM" id="MobiDB-lite"/>
    </source>
</evidence>
<dbReference type="AlphaFoldDB" id="A0A8X6XJB9"/>
<feature type="region of interest" description="Disordered" evidence="1">
    <location>
        <begin position="66"/>
        <end position="116"/>
    </location>
</feature>
<organism evidence="2 3">
    <name type="scientific">Trichonephila inaurata madagascariensis</name>
    <dbReference type="NCBI Taxonomy" id="2747483"/>
    <lineage>
        <taxon>Eukaryota</taxon>
        <taxon>Metazoa</taxon>
        <taxon>Ecdysozoa</taxon>
        <taxon>Arthropoda</taxon>
        <taxon>Chelicerata</taxon>
        <taxon>Arachnida</taxon>
        <taxon>Araneae</taxon>
        <taxon>Araneomorphae</taxon>
        <taxon>Entelegynae</taxon>
        <taxon>Araneoidea</taxon>
        <taxon>Nephilidae</taxon>
        <taxon>Trichonephila</taxon>
        <taxon>Trichonephila inaurata</taxon>
    </lineage>
</organism>